<evidence type="ECO:0000313" key="9">
    <source>
        <dbReference type="Proteomes" id="UP000546252"/>
    </source>
</evidence>
<dbReference type="GO" id="GO:0016705">
    <property type="term" value="F:oxidoreductase activity, acting on paired donors, with incorporation or reduction of molecular oxygen"/>
    <property type="evidence" value="ECO:0007669"/>
    <property type="project" value="InterPro"/>
</dbReference>
<dbReference type="InterPro" id="IPR011251">
    <property type="entry name" value="Luciferase-like_dom"/>
</dbReference>
<dbReference type="SUPFAM" id="SSF51679">
    <property type="entry name" value="Bacterial luciferase-like"/>
    <property type="match status" value="1"/>
</dbReference>
<sequence length="474" mass="51992">MTHHDRPLILSLFEMGSVVHLSPGTWTHPEDRRHSVDSLSFWRELGGILEQGRFDQLFLADVVGAYDNADDGLSSPVSQGYQIPALDPLVLLGALAESTKHLGLAATFSTTYEPPFTFARRLATLDALSEGRIAWNVVTSYLKNAAQNFGLHDQIQHDERYEIADEFLDVVYKLLLGSWDADAVLGDTQTGTWADPEKVRYIDHAGPRFAVRGPHLVAPTPQRLPVIFQAGSSLTGMAFAGRHAEVVFLGGNSPEAIRKNVDTIRSHAAAAGRDPDQLRFLAAAQVIVAPTEEQAHAKAAEIDRHRSDWATLQKNGRVPSLHRYPDDALVADIIRRRDPGHEVLIRGWREGQQVKDLRGAAGAGGRARNGLRVVGTGIQAADALTQWAQESGLDGFNIGNQISFGTIRDFVDLVVPVLQRRGLTRSEYTPGETLRERLLGAGPSPHSTHPSTRYLDPRNLRIPAARFDARLTPA</sequence>
<dbReference type="InterPro" id="IPR051260">
    <property type="entry name" value="Diverse_substr_monoxygenases"/>
</dbReference>
<dbReference type="Proteomes" id="UP000546252">
    <property type="component" value="Unassembled WGS sequence"/>
</dbReference>
<dbReference type="PANTHER" id="PTHR30011">
    <property type="entry name" value="ALKANESULFONATE MONOOXYGENASE-RELATED"/>
    <property type="match status" value="1"/>
</dbReference>
<evidence type="ECO:0000256" key="6">
    <source>
        <dbReference type="PIRSR" id="PIRSR000337-1"/>
    </source>
</evidence>
<feature type="domain" description="Luciferase-like" evidence="7">
    <location>
        <begin position="37"/>
        <end position="392"/>
    </location>
</feature>
<evidence type="ECO:0000256" key="4">
    <source>
        <dbReference type="ARBA" id="ARBA00023033"/>
    </source>
</evidence>
<protein>
    <submittedName>
        <fullName evidence="8">FMN-dependent oxidoreductase (Nitrilotriacetate monooxygenase family)</fullName>
    </submittedName>
</protein>
<organism evidence="8 9">
    <name type="scientific">Nesterenkonia jeotgali</name>
    <dbReference type="NCBI Taxonomy" id="317018"/>
    <lineage>
        <taxon>Bacteria</taxon>
        <taxon>Bacillati</taxon>
        <taxon>Actinomycetota</taxon>
        <taxon>Actinomycetes</taxon>
        <taxon>Micrococcales</taxon>
        <taxon>Micrococcaceae</taxon>
        <taxon>Nesterenkonia</taxon>
    </lineage>
</organism>
<name>A0A839FQY0_9MICC</name>
<comment type="similarity">
    <text evidence="5">Belongs to the NtaA/SnaA/DszA monooxygenase family.</text>
</comment>
<accession>A0A839FQY0</accession>
<keyword evidence="1 6" id="KW-0285">Flavoprotein</keyword>
<dbReference type="Pfam" id="PF00296">
    <property type="entry name" value="Bac_luciferase"/>
    <property type="match status" value="1"/>
</dbReference>
<keyword evidence="3" id="KW-0560">Oxidoreductase</keyword>
<evidence type="ECO:0000259" key="7">
    <source>
        <dbReference type="Pfam" id="PF00296"/>
    </source>
</evidence>
<dbReference type="InterPro" id="IPR036661">
    <property type="entry name" value="Luciferase-like_sf"/>
</dbReference>
<proteinExistence type="inferred from homology"/>
<dbReference type="InterPro" id="IPR016215">
    <property type="entry name" value="NTA_MOA"/>
</dbReference>
<dbReference type="NCBIfam" id="TIGR03860">
    <property type="entry name" value="FMN_nitrolo"/>
    <property type="match status" value="1"/>
</dbReference>
<dbReference type="Gene3D" id="3.20.20.30">
    <property type="entry name" value="Luciferase-like domain"/>
    <property type="match status" value="1"/>
</dbReference>
<reference evidence="8 9" key="1">
    <citation type="submission" date="2020-08" db="EMBL/GenBank/DDBJ databases">
        <title>Sequencing the genomes of 1000 actinobacteria strains.</title>
        <authorList>
            <person name="Klenk H.-P."/>
        </authorList>
    </citation>
    <scope>NUCLEOTIDE SEQUENCE [LARGE SCALE GENOMIC DNA]</scope>
    <source>
        <strain evidence="8 9">DSM 19081</strain>
    </source>
</reference>
<dbReference type="GO" id="GO:0004497">
    <property type="term" value="F:monooxygenase activity"/>
    <property type="evidence" value="ECO:0007669"/>
    <property type="project" value="UniProtKB-KW"/>
</dbReference>
<dbReference type="EMBL" id="JACJIH010000001">
    <property type="protein sequence ID" value="MBA8922416.1"/>
    <property type="molecule type" value="Genomic_DNA"/>
</dbReference>
<feature type="binding site" evidence="6">
    <location>
        <position position="232"/>
    </location>
    <ligand>
        <name>FMN</name>
        <dbReference type="ChEBI" id="CHEBI:58210"/>
    </ligand>
</feature>
<feature type="binding site" evidence="6">
    <location>
        <position position="233"/>
    </location>
    <ligand>
        <name>FMN</name>
        <dbReference type="ChEBI" id="CHEBI:58210"/>
    </ligand>
</feature>
<dbReference type="RefSeq" id="WP_083505032.1">
    <property type="nucleotide sequence ID" value="NZ_BAAAKT010000004.1"/>
</dbReference>
<feature type="binding site" evidence="6">
    <location>
        <position position="157"/>
    </location>
    <ligand>
        <name>FMN</name>
        <dbReference type="ChEBI" id="CHEBI:58210"/>
    </ligand>
</feature>
<comment type="caution">
    <text evidence="8">The sequence shown here is derived from an EMBL/GenBank/DDBJ whole genome shotgun (WGS) entry which is preliminary data.</text>
</comment>
<dbReference type="OrthoDB" id="3265338at2"/>
<dbReference type="PANTHER" id="PTHR30011:SF16">
    <property type="entry name" value="C2H2 FINGER DOMAIN TRANSCRIPTION FACTOR (EUROFUNG)-RELATED"/>
    <property type="match status" value="1"/>
</dbReference>
<keyword evidence="4 8" id="KW-0503">Monooxygenase</keyword>
<dbReference type="AlphaFoldDB" id="A0A839FQY0"/>
<evidence type="ECO:0000256" key="1">
    <source>
        <dbReference type="ARBA" id="ARBA00022630"/>
    </source>
</evidence>
<evidence type="ECO:0000256" key="3">
    <source>
        <dbReference type="ARBA" id="ARBA00023002"/>
    </source>
</evidence>
<feature type="binding site" evidence="6">
    <location>
        <position position="107"/>
    </location>
    <ligand>
        <name>FMN</name>
        <dbReference type="ChEBI" id="CHEBI:58210"/>
    </ligand>
</feature>
<dbReference type="PIRSF" id="PIRSF000337">
    <property type="entry name" value="NTA_MOA"/>
    <property type="match status" value="1"/>
</dbReference>
<keyword evidence="2 6" id="KW-0288">FMN</keyword>
<feature type="binding site" evidence="6">
    <location>
        <position position="61"/>
    </location>
    <ligand>
        <name>FMN</name>
        <dbReference type="ChEBI" id="CHEBI:58210"/>
    </ligand>
</feature>
<evidence type="ECO:0000256" key="5">
    <source>
        <dbReference type="ARBA" id="ARBA00033748"/>
    </source>
</evidence>
<evidence type="ECO:0000256" key="2">
    <source>
        <dbReference type="ARBA" id="ARBA00022643"/>
    </source>
</evidence>
<feature type="binding site" evidence="6">
    <location>
        <position position="161"/>
    </location>
    <ligand>
        <name>FMN</name>
        <dbReference type="ChEBI" id="CHEBI:58210"/>
    </ligand>
</feature>
<evidence type="ECO:0000313" key="8">
    <source>
        <dbReference type="EMBL" id="MBA8922416.1"/>
    </source>
</evidence>
<gene>
    <name evidence="8" type="ORF">HNR24_002349</name>
</gene>